<accession>A0A2I0R446</accession>
<proteinExistence type="predicted"/>
<dbReference type="OrthoDB" id="9768467at2"/>
<dbReference type="InterPro" id="IPR027417">
    <property type="entry name" value="P-loop_NTPase"/>
</dbReference>
<comment type="caution">
    <text evidence="2">The sequence shown here is derived from an EMBL/GenBank/DDBJ whole genome shotgun (WGS) entry which is preliminary data.</text>
</comment>
<protein>
    <submittedName>
        <fullName evidence="2">AAA family ATPase</fullName>
    </submittedName>
</protein>
<dbReference type="AlphaFoldDB" id="A0A2I0R446"/>
<sequence>MEDLYEYHDNILRSVSNRYFRFLMDKVDWSQRLIAIKGARGVGKTTLILQYLKFVLKNVDASLYITADHYWFYTNNLVQTADLFYKNGGRYLFIDEVHKYPNWSTEIKNIYDGYPELKIVFTSSSILDIYKGEADLSRRLITYELPGLSFREYLEMNHSFKKLPPITLEAIQYHSREYINTVLEEIRHPLPLFKSYLKTGYFPFSTNEKEESTLKKLNQIVNTIIETDLAIMQGFDVKTAFKIKKLLGVIAESVPFKPNITALSRKLDVSRDTVYHWLVLLEKARLVNLLMAKGKGVSTLQKPDKLFLENTNWNYSFRSQANIGSIRETFLLSQLLNAASVDGKANFQIKLPETGDFYIEEYDLTVEVGGKSKTSKQVKNENNFLVAADDIEMGRGNKVPLWLFGFLY</sequence>
<feature type="domain" description="AAA" evidence="1">
    <location>
        <begin position="31"/>
        <end position="154"/>
    </location>
</feature>
<dbReference type="SUPFAM" id="SSF52540">
    <property type="entry name" value="P-loop containing nucleoside triphosphate hydrolases"/>
    <property type="match status" value="1"/>
</dbReference>
<evidence type="ECO:0000313" key="2">
    <source>
        <dbReference type="EMBL" id="PKR81352.1"/>
    </source>
</evidence>
<evidence type="ECO:0000259" key="1">
    <source>
        <dbReference type="Pfam" id="PF13173"/>
    </source>
</evidence>
<dbReference type="Gene3D" id="3.40.50.300">
    <property type="entry name" value="P-loop containing nucleotide triphosphate hydrolases"/>
    <property type="match status" value="1"/>
</dbReference>
<reference evidence="2 3" key="1">
    <citation type="submission" date="2017-12" db="EMBL/GenBank/DDBJ databases">
        <title>The draft genome sequence of Brumimicrobium saltpan LHR20.</title>
        <authorList>
            <person name="Do Z.-J."/>
            <person name="Luo H.-R."/>
        </authorList>
    </citation>
    <scope>NUCLEOTIDE SEQUENCE [LARGE SCALE GENOMIC DNA]</scope>
    <source>
        <strain evidence="2 3">LHR20</strain>
    </source>
</reference>
<gene>
    <name evidence="2" type="ORF">CW751_04660</name>
</gene>
<dbReference type="InterPro" id="IPR041682">
    <property type="entry name" value="AAA_14"/>
</dbReference>
<organism evidence="2 3">
    <name type="scientific">Brumimicrobium salinarum</name>
    <dbReference type="NCBI Taxonomy" id="2058658"/>
    <lineage>
        <taxon>Bacteria</taxon>
        <taxon>Pseudomonadati</taxon>
        <taxon>Bacteroidota</taxon>
        <taxon>Flavobacteriia</taxon>
        <taxon>Flavobacteriales</taxon>
        <taxon>Crocinitomicaceae</taxon>
        <taxon>Brumimicrobium</taxon>
    </lineage>
</organism>
<keyword evidence="3" id="KW-1185">Reference proteome</keyword>
<dbReference type="EMBL" id="PJNI01000003">
    <property type="protein sequence ID" value="PKR81352.1"/>
    <property type="molecule type" value="Genomic_DNA"/>
</dbReference>
<dbReference type="PANTHER" id="PTHR42990:SF1">
    <property type="entry name" value="AAA+ ATPASE DOMAIN-CONTAINING PROTEIN"/>
    <property type="match status" value="1"/>
</dbReference>
<evidence type="ECO:0000313" key="3">
    <source>
        <dbReference type="Proteomes" id="UP000236654"/>
    </source>
</evidence>
<dbReference type="Pfam" id="PF13173">
    <property type="entry name" value="AAA_14"/>
    <property type="match status" value="1"/>
</dbReference>
<dbReference type="Proteomes" id="UP000236654">
    <property type="component" value="Unassembled WGS sequence"/>
</dbReference>
<dbReference type="PANTHER" id="PTHR42990">
    <property type="entry name" value="ATPASE"/>
    <property type="match status" value="1"/>
</dbReference>
<dbReference type="RefSeq" id="WP_101333833.1">
    <property type="nucleotide sequence ID" value="NZ_PJNI01000003.1"/>
</dbReference>
<name>A0A2I0R446_9FLAO</name>